<dbReference type="InterPro" id="IPR011011">
    <property type="entry name" value="Znf_FYVE_PHD"/>
</dbReference>
<dbReference type="SUPFAM" id="SSF57903">
    <property type="entry name" value="FYVE/PHD zinc finger"/>
    <property type="match status" value="1"/>
</dbReference>
<evidence type="ECO:0000313" key="7">
    <source>
        <dbReference type="Proteomes" id="UP000001593"/>
    </source>
</evidence>
<dbReference type="PANTHER" id="PTHR47794:SF1">
    <property type="entry name" value="VACUOLAR PROTEIN SORTING-ASSOCIATED PROTEIN 27"/>
    <property type="match status" value="1"/>
</dbReference>
<keyword evidence="1" id="KW-0479">Metal-binding</keyword>
<evidence type="ECO:0000256" key="3">
    <source>
        <dbReference type="ARBA" id="ARBA00022833"/>
    </source>
</evidence>
<evidence type="ECO:0000256" key="2">
    <source>
        <dbReference type="ARBA" id="ARBA00022771"/>
    </source>
</evidence>
<proteinExistence type="predicted"/>
<feature type="domain" description="FYVE-type" evidence="5">
    <location>
        <begin position="9"/>
        <end position="69"/>
    </location>
</feature>
<evidence type="ECO:0000256" key="4">
    <source>
        <dbReference type="PROSITE-ProRule" id="PRU00091"/>
    </source>
</evidence>
<protein>
    <recommendedName>
        <fullName evidence="5">FYVE-type domain-containing protein</fullName>
    </recommendedName>
</protein>
<keyword evidence="7" id="KW-1185">Reference proteome</keyword>
<evidence type="ECO:0000313" key="6">
    <source>
        <dbReference type="EMBL" id="EDO25334.1"/>
    </source>
</evidence>
<dbReference type="InterPro" id="IPR017455">
    <property type="entry name" value="Znf_FYVE-rel"/>
</dbReference>
<dbReference type="HOGENOM" id="CLU_190275_0_2_1"/>
<feature type="non-terminal residue" evidence="6">
    <location>
        <position position="73"/>
    </location>
</feature>
<dbReference type="PROSITE" id="PS50178">
    <property type="entry name" value="ZF_FYVE"/>
    <property type="match status" value="1"/>
</dbReference>
<dbReference type="PhylomeDB" id="A8DWS6"/>
<reference evidence="6 7" key="1">
    <citation type="journal article" date="2007" name="Science">
        <title>Sea anemone genome reveals ancestral eumetazoan gene repertoire and genomic organization.</title>
        <authorList>
            <person name="Putnam N.H."/>
            <person name="Srivastava M."/>
            <person name="Hellsten U."/>
            <person name="Dirks B."/>
            <person name="Chapman J."/>
            <person name="Salamov A."/>
            <person name="Terry A."/>
            <person name="Shapiro H."/>
            <person name="Lindquist E."/>
            <person name="Kapitonov V.V."/>
            <person name="Jurka J."/>
            <person name="Genikhovich G."/>
            <person name="Grigoriev I.V."/>
            <person name="Lucas S.M."/>
            <person name="Steele R.E."/>
            <person name="Finnerty J.R."/>
            <person name="Technau U."/>
            <person name="Martindale M.Q."/>
            <person name="Rokhsar D.S."/>
        </authorList>
    </citation>
    <scope>NUCLEOTIDE SEQUENCE [LARGE SCALE GENOMIC DNA]</scope>
    <source>
        <strain evidence="7">CH2 X CH6</strain>
    </source>
</reference>
<gene>
    <name evidence="6" type="ORF">NEMVEDRAFT_v1g157575</name>
</gene>
<dbReference type="InterPro" id="IPR013083">
    <property type="entry name" value="Znf_RING/FYVE/PHD"/>
</dbReference>
<dbReference type="InParanoid" id="A8DWS6"/>
<dbReference type="STRING" id="45351.A8DWS6"/>
<dbReference type="AlphaFoldDB" id="A8DWS6"/>
<dbReference type="eggNOG" id="KOG1818">
    <property type="taxonomic scope" value="Eukaryota"/>
</dbReference>
<accession>A8DWS6</accession>
<sequence length="73" mass="8250">MSHRNRPVPARSTYCAGCNTSFSVFFRPHHCRSCGGSFCEACSSKRMTLPRLGYDTFERVCDACYHALQNPNL</sequence>
<dbReference type="PANTHER" id="PTHR47794">
    <property type="entry name" value="VACUOLAR PROTEIN SORTING-ASSOCIATED PROTEIN 27"/>
    <property type="match status" value="1"/>
</dbReference>
<evidence type="ECO:0000259" key="5">
    <source>
        <dbReference type="PROSITE" id="PS50178"/>
    </source>
</evidence>
<evidence type="ECO:0000256" key="1">
    <source>
        <dbReference type="ARBA" id="ARBA00022723"/>
    </source>
</evidence>
<dbReference type="Proteomes" id="UP000001593">
    <property type="component" value="Unassembled WGS sequence"/>
</dbReference>
<dbReference type="EMBL" id="DS480136">
    <property type="protein sequence ID" value="EDO25334.1"/>
    <property type="molecule type" value="Genomic_DNA"/>
</dbReference>
<dbReference type="Pfam" id="PF01363">
    <property type="entry name" value="FYVE"/>
    <property type="match status" value="1"/>
</dbReference>
<organism evidence="6 7">
    <name type="scientific">Nematostella vectensis</name>
    <name type="common">Starlet sea anemone</name>
    <dbReference type="NCBI Taxonomy" id="45351"/>
    <lineage>
        <taxon>Eukaryota</taxon>
        <taxon>Metazoa</taxon>
        <taxon>Cnidaria</taxon>
        <taxon>Anthozoa</taxon>
        <taxon>Hexacorallia</taxon>
        <taxon>Actiniaria</taxon>
        <taxon>Edwardsiidae</taxon>
        <taxon>Nematostella</taxon>
    </lineage>
</organism>
<keyword evidence="3" id="KW-0862">Zinc</keyword>
<dbReference type="Gene3D" id="3.30.40.10">
    <property type="entry name" value="Zinc/RING finger domain, C3HC4 (zinc finger)"/>
    <property type="match status" value="1"/>
</dbReference>
<name>A8DWS6_NEMVE</name>
<keyword evidence="2 4" id="KW-0863">Zinc-finger</keyword>
<dbReference type="SMART" id="SM00064">
    <property type="entry name" value="FYVE"/>
    <property type="match status" value="1"/>
</dbReference>
<dbReference type="GO" id="GO:0008270">
    <property type="term" value="F:zinc ion binding"/>
    <property type="evidence" value="ECO:0007669"/>
    <property type="project" value="UniProtKB-KW"/>
</dbReference>
<dbReference type="InterPro" id="IPR000306">
    <property type="entry name" value="Znf_FYVE"/>
</dbReference>